<accession>A0A816UCK2</accession>
<sequence length="97" mass="10877">MDPSSSSSSASPHRHTPPTSSLPPPPHTDQKPYKTPLAFTNREKQPATLEEAHRDLSSTEPDMHERKVTTTAWTKQRRLGNSRSATSTSPARFKDRR</sequence>
<feature type="compositionally biased region" description="Polar residues" evidence="1">
    <location>
        <begin position="81"/>
        <end position="90"/>
    </location>
</feature>
<gene>
    <name evidence="2" type="ORF">DARMORV10_C08P10340.1</name>
</gene>
<feature type="compositionally biased region" description="Basic and acidic residues" evidence="1">
    <location>
        <begin position="41"/>
        <end position="68"/>
    </location>
</feature>
<feature type="compositionally biased region" description="Low complexity" evidence="1">
    <location>
        <begin position="1"/>
        <end position="11"/>
    </location>
</feature>
<dbReference type="AlphaFoldDB" id="A0A816UCK2"/>
<evidence type="ECO:0000313" key="2">
    <source>
        <dbReference type="EMBL" id="CAF2107319.1"/>
    </source>
</evidence>
<protein>
    <submittedName>
        <fullName evidence="2">(rape) hypothetical protein</fullName>
    </submittedName>
</protein>
<reference evidence="2" key="1">
    <citation type="submission" date="2021-01" db="EMBL/GenBank/DDBJ databases">
        <authorList>
            <consortium name="Genoscope - CEA"/>
            <person name="William W."/>
        </authorList>
    </citation>
    <scope>NUCLEOTIDE SEQUENCE</scope>
</reference>
<evidence type="ECO:0000256" key="1">
    <source>
        <dbReference type="SAM" id="MobiDB-lite"/>
    </source>
</evidence>
<dbReference type="Gramene" id="CDX97392">
    <property type="protein sequence ID" value="CDX97392"/>
    <property type="gene ID" value="GSBRNA2T00104510001"/>
</dbReference>
<name>A0A816UCK2_BRANA</name>
<feature type="region of interest" description="Disordered" evidence="1">
    <location>
        <begin position="1"/>
        <end position="97"/>
    </location>
</feature>
<organism evidence="2">
    <name type="scientific">Brassica napus</name>
    <name type="common">Rape</name>
    <dbReference type="NCBI Taxonomy" id="3708"/>
    <lineage>
        <taxon>Eukaryota</taxon>
        <taxon>Viridiplantae</taxon>
        <taxon>Streptophyta</taxon>
        <taxon>Embryophyta</taxon>
        <taxon>Tracheophyta</taxon>
        <taxon>Spermatophyta</taxon>
        <taxon>Magnoliopsida</taxon>
        <taxon>eudicotyledons</taxon>
        <taxon>Gunneridae</taxon>
        <taxon>Pentapetalae</taxon>
        <taxon>rosids</taxon>
        <taxon>malvids</taxon>
        <taxon>Brassicales</taxon>
        <taxon>Brassicaceae</taxon>
        <taxon>Brassiceae</taxon>
        <taxon>Brassica</taxon>
    </lineage>
</organism>
<dbReference type="EMBL" id="HG994372">
    <property type="protein sequence ID" value="CAF2107319.1"/>
    <property type="molecule type" value="Genomic_DNA"/>
</dbReference>
<dbReference type="Proteomes" id="UP001295469">
    <property type="component" value="Chromosome C08"/>
</dbReference>
<proteinExistence type="predicted"/>